<name>A0A9D5CFL4_9LILI</name>
<comment type="caution">
    <text evidence="1">The sequence shown here is derived from an EMBL/GenBank/DDBJ whole genome shotgun (WGS) entry which is preliminary data.</text>
</comment>
<dbReference type="Proteomes" id="UP001085076">
    <property type="component" value="Miscellaneous, Linkage group lg05"/>
</dbReference>
<dbReference type="OrthoDB" id="767117at2759"/>
<dbReference type="PANTHER" id="PTHR46993:SF6">
    <property type="entry name" value="MYB TRANSCRIPTION FACTOR"/>
    <property type="match status" value="1"/>
</dbReference>
<organism evidence="1 2">
    <name type="scientific">Dioscorea zingiberensis</name>
    <dbReference type="NCBI Taxonomy" id="325984"/>
    <lineage>
        <taxon>Eukaryota</taxon>
        <taxon>Viridiplantae</taxon>
        <taxon>Streptophyta</taxon>
        <taxon>Embryophyta</taxon>
        <taxon>Tracheophyta</taxon>
        <taxon>Spermatophyta</taxon>
        <taxon>Magnoliopsida</taxon>
        <taxon>Liliopsida</taxon>
        <taxon>Dioscoreales</taxon>
        <taxon>Dioscoreaceae</taxon>
        <taxon>Dioscorea</taxon>
    </lineage>
</organism>
<dbReference type="EMBL" id="JAGGNH010000005">
    <property type="protein sequence ID" value="KAJ0972039.1"/>
    <property type="molecule type" value="Genomic_DNA"/>
</dbReference>
<proteinExistence type="predicted"/>
<gene>
    <name evidence="1" type="ORF">J5N97_019998</name>
</gene>
<reference evidence="1" key="2">
    <citation type="journal article" date="2022" name="Hortic Res">
        <title>The genome of Dioscorea zingiberensis sheds light on the biosynthesis, origin and evolution of the medicinally important diosgenin saponins.</title>
        <authorList>
            <person name="Li Y."/>
            <person name="Tan C."/>
            <person name="Li Z."/>
            <person name="Guo J."/>
            <person name="Li S."/>
            <person name="Chen X."/>
            <person name="Wang C."/>
            <person name="Dai X."/>
            <person name="Yang H."/>
            <person name="Song W."/>
            <person name="Hou L."/>
            <person name="Xu J."/>
            <person name="Tong Z."/>
            <person name="Xu A."/>
            <person name="Yuan X."/>
            <person name="Wang W."/>
            <person name="Yang Q."/>
            <person name="Chen L."/>
            <person name="Sun Z."/>
            <person name="Wang K."/>
            <person name="Pan B."/>
            <person name="Chen J."/>
            <person name="Bao Y."/>
            <person name="Liu F."/>
            <person name="Qi X."/>
            <person name="Gang D.R."/>
            <person name="Wen J."/>
            <person name="Li J."/>
        </authorList>
    </citation>
    <scope>NUCLEOTIDE SEQUENCE</scope>
    <source>
        <strain evidence="1">Dzin_1.0</strain>
    </source>
</reference>
<accession>A0A9D5CFL4</accession>
<dbReference type="AlphaFoldDB" id="A0A9D5CFL4"/>
<sequence length="225" mass="25656">MDGDLNPAEVLEFVLREPIEDRLANLLFLAIPVSSPLSPCLVRTMLIRRLASDLSFRSISERSLHSLEYLHHLHHRNDPSYTLRAAYCAVAVECTASFLRSGHSDDDGEFFSAVNRIWNCRIEDLVAAEEEETAGLVSDGLKRARREMEQAVVDSRVRDALKKRNTKEEALEILMIYLKEEILQMGPPFLMILADYCWDFYHKNQSFAVTGGRIDAVVQMVEVLE</sequence>
<keyword evidence="2" id="KW-1185">Reference proteome</keyword>
<evidence type="ECO:0000313" key="1">
    <source>
        <dbReference type="EMBL" id="KAJ0972039.1"/>
    </source>
</evidence>
<dbReference type="PANTHER" id="PTHR46993">
    <property type="entry name" value="MYB TRANSCRIPTION FACTOR"/>
    <property type="match status" value="1"/>
</dbReference>
<evidence type="ECO:0000313" key="2">
    <source>
        <dbReference type="Proteomes" id="UP001085076"/>
    </source>
</evidence>
<reference evidence="1" key="1">
    <citation type="submission" date="2021-03" db="EMBL/GenBank/DDBJ databases">
        <authorList>
            <person name="Li Z."/>
            <person name="Yang C."/>
        </authorList>
    </citation>
    <scope>NUCLEOTIDE SEQUENCE</scope>
    <source>
        <strain evidence="1">Dzin_1.0</strain>
        <tissue evidence="1">Leaf</tissue>
    </source>
</reference>
<protein>
    <submittedName>
        <fullName evidence="1">Uncharacterized protein</fullName>
    </submittedName>
</protein>